<dbReference type="Proteomes" id="UP000229498">
    <property type="component" value="Unassembled WGS sequence"/>
</dbReference>
<dbReference type="RefSeq" id="WP_109792234.1">
    <property type="nucleotide sequence ID" value="NZ_PHIG01000039.1"/>
</dbReference>
<dbReference type="Gene3D" id="3.40.30.10">
    <property type="entry name" value="Glutaredoxin"/>
    <property type="match status" value="1"/>
</dbReference>
<organism evidence="2 3">
    <name type="scientific">Minwuia thermotolerans</name>
    <dbReference type="NCBI Taxonomy" id="2056226"/>
    <lineage>
        <taxon>Bacteria</taxon>
        <taxon>Pseudomonadati</taxon>
        <taxon>Pseudomonadota</taxon>
        <taxon>Alphaproteobacteria</taxon>
        <taxon>Minwuiales</taxon>
        <taxon>Minwuiaceae</taxon>
        <taxon>Minwuia</taxon>
    </lineage>
</organism>
<comment type="caution">
    <text evidence="2">The sequence shown here is derived from an EMBL/GenBank/DDBJ whole genome shotgun (WGS) entry which is preliminary data.</text>
</comment>
<dbReference type="AlphaFoldDB" id="A0A2M9FZC0"/>
<dbReference type="PROSITE" id="PS51352">
    <property type="entry name" value="THIOREDOXIN_2"/>
    <property type="match status" value="1"/>
</dbReference>
<evidence type="ECO:0000259" key="1">
    <source>
        <dbReference type="PROSITE" id="PS51352"/>
    </source>
</evidence>
<reference evidence="2 3" key="1">
    <citation type="submission" date="2017-11" db="EMBL/GenBank/DDBJ databases">
        <title>Draft genome sequence of Rhizobiales bacterium SY3-13.</title>
        <authorList>
            <person name="Sun C."/>
        </authorList>
    </citation>
    <scope>NUCLEOTIDE SEQUENCE [LARGE SCALE GENOMIC DNA]</scope>
    <source>
        <strain evidence="2 3">SY3-13</strain>
    </source>
</reference>
<dbReference type="InterPro" id="IPR000866">
    <property type="entry name" value="AhpC/TSA"/>
</dbReference>
<keyword evidence="2" id="KW-0560">Oxidoreductase</keyword>
<dbReference type="CDD" id="cd02970">
    <property type="entry name" value="PRX_like2"/>
    <property type="match status" value="1"/>
</dbReference>
<dbReference type="SUPFAM" id="SSF52833">
    <property type="entry name" value="Thioredoxin-like"/>
    <property type="match status" value="1"/>
</dbReference>
<sequence length="170" mass="17991">MSAKIAAGARFPEIDLPKVGGGNVKIGGDGRWQMAIVYRGKHCPLCKKYLGGLDALKEKIRDAGIEVVALSADTAEQATDFAAEVGLDVPVGYGLNAAQMKQLGLYISSPRPNETDHDFPEPGLFVINPDGNVQVVDISNAPFARPDIDNLLNGIAFIQAKGYPIRGTAG</sequence>
<gene>
    <name evidence="2" type="ORF">CVT23_15855</name>
</gene>
<dbReference type="InterPro" id="IPR013766">
    <property type="entry name" value="Thioredoxin_domain"/>
</dbReference>
<evidence type="ECO:0000313" key="2">
    <source>
        <dbReference type="EMBL" id="PJK28805.1"/>
    </source>
</evidence>
<dbReference type="OrthoDB" id="9809746at2"/>
<keyword evidence="2" id="KW-0575">Peroxidase</keyword>
<dbReference type="EMBL" id="PHIG01000039">
    <property type="protein sequence ID" value="PJK28805.1"/>
    <property type="molecule type" value="Genomic_DNA"/>
</dbReference>
<dbReference type="GO" id="GO:0004601">
    <property type="term" value="F:peroxidase activity"/>
    <property type="evidence" value="ECO:0007669"/>
    <property type="project" value="UniProtKB-KW"/>
</dbReference>
<feature type="domain" description="Thioredoxin" evidence="1">
    <location>
        <begin position="5"/>
        <end position="160"/>
    </location>
</feature>
<proteinExistence type="predicted"/>
<protein>
    <submittedName>
        <fullName evidence="2">Thioredoxin peroxidase</fullName>
    </submittedName>
</protein>
<accession>A0A2M9FZC0</accession>
<evidence type="ECO:0000313" key="3">
    <source>
        <dbReference type="Proteomes" id="UP000229498"/>
    </source>
</evidence>
<keyword evidence="3" id="KW-1185">Reference proteome</keyword>
<name>A0A2M9FZC0_9PROT</name>
<dbReference type="Pfam" id="PF00578">
    <property type="entry name" value="AhpC-TSA"/>
    <property type="match status" value="1"/>
</dbReference>
<dbReference type="InterPro" id="IPR036249">
    <property type="entry name" value="Thioredoxin-like_sf"/>
</dbReference>